<proteinExistence type="predicted"/>
<dbReference type="InterPro" id="IPR027417">
    <property type="entry name" value="P-loop_NTPase"/>
</dbReference>
<dbReference type="AlphaFoldDB" id="A0A369V7F2"/>
<evidence type="ECO:0000256" key="1">
    <source>
        <dbReference type="PROSITE-ProRule" id="PRU00339"/>
    </source>
</evidence>
<dbReference type="InterPro" id="IPR019734">
    <property type="entry name" value="TPR_rpt"/>
</dbReference>
<dbReference type="RefSeq" id="WP_114529103.1">
    <property type="nucleotide sequence ID" value="NZ_QQBH01000007.1"/>
</dbReference>
<dbReference type="Gene3D" id="1.25.40.10">
    <property type="entry name" value="Tetratricopeptide repeat domain"/>
    <property type="match status" value="4"/>
</dbReference>
<sequence>MTTNPSDSARETTVNSVTGSTGLNAPGAAFYDAVNINVVTGLTAPTPTLEELLALGSVEAPYGRLPEAVLGRDGILTVLTQTADDPRIHVLSGMGGVGKTTVALSSAERAKKTEVEVFWIQAGSAAAVADGMRHAALLAGAPAEHVAHAWEKGGRPAADLVWRHLMNMDRPWLLVFDDADDLDVLSCPGAALAEGTGWVRPPVGKSQGVLVTTRDGNTRSWGDRIARFHQLDVLGTEFAAQVLRELAPAAGDTASALSLADRLGSLPLALHLAGTYLALAQGDPLAEAQTFAEYVDVLSDSPLFLDDATEGVYGDLRSEEEQARRTISGTWELSLALLERQGTAHARGLLQLLSCFAPATSLPNSLLSPSTIADLGMWPTGLAPRSIRTALRGLRRFGLIGVDTLSAEPAYQIHRLVAEVSVAPLLSDPNCYQEVWDSAADLLVAATPYSKNPRDPSSWPGWQGLVPHWLVLLSRLPRSNAPADDRLTAVLLCAGVAVSYLHFRGDYGTACKLADEALERSQTTAANPWVGINLRRHRAIAVKEMGDLKAAESDLDSIAEECIRHFGADDSTTVSVRYERARAASQRGKLAEAEREYDEVIRHETQLFGAESTQTLRSRHARAICIRSMGRLDEAAAEGRVVLEGLRAKLGEKHPDVLEAQHEFAISLRDQGDNERAEEVFRQVLRLEEEALGGEHPSTLITRANLASALVLRQKFTEAEAELRTVLEARTRILGPDHPETLDVRHTLAILQMRQGELDAKTAAAVFAELTDAQRRQLIDDHPNVLIGRDSHAAALRSMGELTQSESEYRSILEAATARHGTHHPVTLNARFEWAMALGRIGRTNDAVSEMREVLNLQQHVLGESHRNVTSIRASLGALLLQQGSLSEAEEQLQHALSMLSENDGQRLDVKHDLLAVLHARGRAREAIDQLKEIAEEELRRSGPAHTDTISARNTLGVALKDFGKLEEAEEVYREALMGAASKHSDDEPLILTVRHNLAVVLRIQGNLDEAEKEQSAILAIQEKRVGLEHPQSFATRLSLARILDDRGAAAEAEVAYRDLLSTCTRAMGRNHPQTLSIWGNLAFLLSDQERFSEAEAEYRNALDGCLTTLGDDHPDTLTMNHNLAMALGNQGKISEAITRFRDVVDRRARILGSDHADTLMARKNLGESLSRVNQPVESAEHFKEVADGWARTRGADHDSVWDLRYRRAQLLWEAGRPRAAQDELEALLDLAQKAGLDGDRRVTTLQRVLMAVRADDGDS</sequence>
<dbReference type="PANTHER" id="PTHR46082:SF6">
    <property type="entry name" value="AAA+ ATPASE DOMAIN-CONTAINING PROTEIN-RELATED"/>
    <property type="match status" value="1"/>
</dbReference>
<evidence type="ECO:0000313" key="3">
    <source>
        <dbReference type="EMBL" id="RDD88433.1"/>
    </source>
</evidence>
<dbReference type="OrthoDB" id="127785at2"/>
<evidence type="ECO:0000313" key="4">
    <source>
        <dbReference type="Proteomes" id="UP000253742"/>
    </source>
</evidence>
<comment type="caution">
    <text evidence="3">The sequence shown here is derived from an EMBL/GenBank/DDBJ whole genome shotgun (WGS) entry which is preliminary data.</text>
</comment>
<dbReference type="GO" id="GO:0042802">
    <property type="term" value="F:identical protein binding"/>
    <property type="evidence" value="ECO:0007669"/>
    <property type="project" value="InterPro"/>
</dbReference>
<dbReference type="SUPFAM" id="SSF48452">
    <property type="entry name" value="TPR-like"/>
    <property type="match status" value="5"/>
</dbReference>
<name>A0A369V7F2_9ACTN</name>
<protein>
    <recommendedName>
        <fullName evidence="5">NB-ARC domain-containing protein</fullName>
    </recommendedName>
</protein>
<dbReference type="InterPro" id="IPR053137">
    <property type="entry name" value="NLR-like"/>
</dbReference>
<reference evidence="3 4" key="1">
    <citation type="submission" date="2018-07" db="EMBL/GenBank/DDBJ databases">
        <title>Genome guided investigation of antibiotics producing actinomycetales strain isolated from a Macau mangrove ecosystem.</title>
        <authorList>
            <person name="Hu D."/>
        </authorList>
    </citation>
    <scope>NUCLEOTIDE SEQUENCE [LARGE SCALE GENOMIC DNA]</scope>
    <source>
        <strain evidence="3 4">2297</strain>
    </source>
</reference>
<dbReference type="Pfam" id="PF13424">
    <property type="entry name" value="TPR_12"/>
    <property type="match status" value="4"/>
</dbReference>
<dbReference type="PANTHER" id="PTHR46082">
    <property type="entry name" value="ATP/GTP-BINDING PROTEIN-RELATED"/>
    <property type="match status" value="1"/>
</dbReference>
<dbReference type="InterPro" id="IPR011717">
    <property type="entry name" value="TPR-4"/>
</dbReference>
<dbReference type="InterPro" id="IPR011990">
    <property type="entry name" value="TPR-like_helical_dom_sf"/>
</dbReference>
<dbReference type="Proteomes" id="UP000253742">
    <property type="component" value="Unassembled WGS sequence"/>
</dbReference>
<dbReference type="Pfam" id="PF13374">
    <property type="entry name" value="TPR_10"/>
    <property type="match status" value="1"/>
</dbReference>
<dbReference type="PRINTS" id="PR00364">
    <property type="entry name" value="DISEASERSIST"/>
</dbReference>
<dbReference type="SUPFAM" id="SSF52540">
    <property type="entry name" value="P-loop containing nucleoside triphosphate hydrolases"/>
    <property type="match status" value="1"/>
</dbReference>
<accession>A0A369V7F2</accession>
<dbReference type="PROSITE" id="PS50005">
    <property type="entry name" value="TPR"/>
    <property type="match status" value="1"/>
</dbReference>
<evidence type="ECO:0008006" key="5">
    <source>
        <dbReference type="Google" id="ProtNLM"/>
    </source>
</evidence>
<dbReference type="SMART" id="SM00028">
    <property type="entry name" value="TPR"/>
    <property type="match status" value="9"/>
</dbReference>
<dbReference type="Gene3D" id="3.40.50.300">
    <property type="entry name" value="P-loop containing nucleotide triphosphate hydrolases"/>
    <property type="match status" value="1"/>
</dbReference>
<feature type="repeat" description="TPR" evidence="1">
    <location>
        <begin position="870"/>
        <end position="903"/>
    </location>
</feature>
<dbReference type="Pfam" id="PF07721">
    <property type="entry name" value="TPR_4"/>
    <property type="match status" value="1"/>
</dbReference>
<gene>
    <name evidence="3" type="ORF">DVZ84_13880</name>
</gene>
<dbReference type="EMBL" id="QQBH01000007">
    <property type="protein sequence ID" value="RDD88433.1"/>
    <property type="molecule type" value="Genomic_DNA"/>
</dbReference>
<organism evidence="3 4">
    <name type="scientific">Streptomyces parvulus</name>
    <dbReference type="NCBI Taxonomy" id="146923"/>
    <lineage>
        <taxon>Bacteria</taxon>
        <taxon>Bacillati</taxon>
        <taxon>Actinomycetota</taxon>
        <taxon>Actinomycetes</taxon>
        <taxon>Kitasatosporales</taxon>
        <taxon>Streptomycetaceae</taxon>
        <taxon>Streptomyces</taxon>
    </lineage>
</organism>
<evidence type="ECO:0000256" key="2">
    <source>
        <dbReference type="SAM" id="MobiDB-lite"/>
    </source>
</evidence>
<keyword evidence="1" id="KW-0802">TPR repeat</keyword>
<feature type="region of interest" description="Disordered" evidence="2">
    <location>
        <begin position="1"/>
        <end position="20"/>
    </location>
</feature>
<dbReference type="NCBIfam" id="NF040586">
    <property type="entry name" value="FxSxx_TPR"/>
    <property type="match status" value="1"/>
</dbReference>